<accession>A0A5P3AJ21</accession>
<organism evidence="2 3">
    <name type="scientific">Roseovarius indicus</name>
    <dbReference type="NCBI Taxonomy" id="540747"/>
    <lineage>
        <taxon>Bacteria</taxon>
        <taxon>Pseudomonadati</taxon>
        <taxon>Pseudomonadota</taxon>
        <taxon>Alphaproteobacteria</taxon>
        <taxon>Rhodobacterales</taxon>
        <taxon>Roseobacteraceae</taxon>
        <taxon>Roseovarius</taxon>
    </lineage>
</organism>
<dbReference type="KEGG" id="rid:RIdsm_04178"/>
<dbReference type="EMBL" id="CP031598">
    <property type="protein sequence ID" value="QEW28348.1"/>
    <property type="molecule type" value="Genomic_DNA"/>
</dbReference>
<dbReference type="RefSeq" id="WP_236553349.1">
    <property type="nucleotide sequence ID" value="NZ_CP031598.1"/>
</dbReference>
<dbReference type="AlphaFoldDB" id="A0A5P3AJ21"/>
<keyword evidence="2" id="KW-0808">Transferase</keyword>
<dbReference type="Proteomes" id="UP000325785">
    <property type="component" value="Chromosome"/>
</dbReference>
<dbReference type="SUPFAM" id="SSF55729">
    <property type="entry name" value="Acyl-CoA N-acyltransferases (Nat)"/>
    <property type="match status" value="1"/>
</dbReference>
<dbReference type="GO" id="GO:0016747">
    <property type="term" value="F:acyltransferase activity, transferring groups other than amino-acyl groups"/>
    <property type="evidence" value="ECO:0007669"/>
    <property type="project" value="InterPro"/>
</dbReference>
<dbReference type="PROSITE" id="PS51186">
    <property type="entry name" value="GNAT"/>
    <property type="match status" value="1"/>
</dbReference>
<dbReference type="Gene3D" id="3.40.630.30">
    <property type="match status" value="1"/>
</dbReference>
<protein>
    <submittedName>
        <fullName evidence="2">Putative acetyltransferase</fullName>
    </submittedName>
</protein>
<gene>
    <name evidence="2" type="ORF">RIdsm_04178</name>
</gene>
<dbReference type="CDD" id="cd04301">
    <property type="entry name" value="NAT_SF"/>
    <property type="match status" value="1"/>
</dbReference>
<dbReference type="InterPro" id="IPR000182">
    <property type="entry name" value="GNAT_dom"/>
</dbReference>
<evidence type="ECO:0000259" key="1">
    <source>
        <dbReference type="PROSITE" id="PS51186"/>
    </source>
</evidence>
<name>A0A5P3AJ21_9RHOB</name>
<feature type="domain" description="N-acetyltransferase" evidence="1">
    <location>
        <begin position="7"/>
        <end position="147"/>
    </location>
</feature>
<evidence type="ECO:0000313" key="3">
    <source>
        <dbReference type="Proteomes" id="UP000325785"/>
    </source>
</evidence>
<reference evidence="2 3" key="1">
    <citation type="submission" date="2018-08" db="EMBL/GenBank/DDBJ databases">
        <title>Genetic Globetrotter - A new plasmid hitch-hiking vast phylogenetic and geographic distances.</title>
        <authorList>
            <person name="Vollmers J."/>
            <person name="Petersen J."/>
        </authorList>
    </citation>
    <scope>NUCLEOTIDE SEQUENCE [LARGE SCALE GENOMIC DNA]</scope>
    <source>
        <strain evidence="2 3">DSM 26383</strain>
    </source>
</reference>
<dbReference type="InterPro" id="IPR016181">
    <property type="entry name" value="Acyl_CoA_acyltransferase"/>
</dbReference>
<sequence>MKATFPGFTRPMRPGEEEVVTDLLDAAFGGTEESRLVTTLRKKGEMGGEMVLPLGDRIIGYYALSHFRAPQGWLCLAPVAVAPDLQRHGHGRRMIRQLTEWARLSGQYVVVLGQVEFYEKAGFRQDRATRLTSPYPIEHTLLAGPGNAAPKETLRYPKSFDGL</sequence>
<dbReference type="Pfam" id="PF00583">
    <property type="entry name" value="Acetyltransf_1"/>
    <property type="match status" value="1"/>
</dbReference>
<evidence type="ECO:0000313" key="2">
    <source>
        <dbReference type="EMBL" id="QEW28348.1"/>
    </source>
</evidence>
<proteinExistence type="predicted"/>